<protein>
    <submittedName>
        <fullName evidence="1">Uncharacterized protein</fullName>
    </submittedName>
</protein>
<name>A0ABQ7M4N8_BRACM</name>
<reference evidence="1 2" key="1">
    <citation type="submission" date="2021-03" db="EMBL/GenBank/DDBJ databases">
        <authorList>
            <person name="King G.J."/>
            <person name="Bancroft I."/>
            <person name="Baten A."/>
            <person name="Bloomfield J."/>
            <person name="Borpatragohain P."/>
            <person name="He Z."/>
            <person name="Irish N."/>
            <person name="Irwin J."/>
            <person name="Liu K."/>
            <person name="Mauleon R.P."/>
            <person name="Moore J."/>
            <person name="Morris R."/>
            <person name="Ostergaard L."/>
            <person name="Wang B."/>
            <person name="Wells R."/>
        </authorList>
    </citation>
    <scope>NUCLEOTIDE SEQUENCE [LARGE SCALE GENOMIC DNA]</scope>
    <source>
        <strain evidence="1">R-o-18</strain>
        <tissue evidence="1">Leaf</tissue>
    </source>
</reference>
<evidence type="ECO:0000313" key="2">
    <source>
        <dbReference type="Proteomes" id="UP000823674"/>
    </source>
</evidence>
<dbReference type="EMBL" id="JADBGQ010000006">
    <property type="protein sequence ID" value="KAG5392860.1"/>
    <property type="molecule type" value="Genomic_DNA"/>
</dbReference>
<proteinExistence type="predicted"/>
<keyword evidence="2" id="KW-1185">Reference proteome</keyword>
<evidence type="ECO:0000313" key="1">
    <source>
        <dbReference type="EMBL" id="KAG5392860.1"/>
    </source>
</evidence>
<comment type="caution">
    <text evidence="1">The sequence shown here is derived from an EMBL/GenBank/DDBJ whole genome shotgun (WGS) entry which is preliminary data.</text>
</comment>
<gene>
    <name evidence="1" type="primary">A06g502970.1_BraROA</name>
    <name evidence="1" type="ORF">IGI04_022823</name>
</gene>
<sequence length="61" mass="7002">MNQFQERPSFSKIDTAWRVAAVLEAPLSERGSIFPNTSTFPKALTSGTVFKWERIDELRDQ</sequence>
<accession>A0ABQ7M4N8</accession>
<dbReference type="Proteomes" id="UP000823674">
    <property type="component" value="Chromosome A06"/>
</dbReference>
<organism evidence="1 2">
    <name type="scientific">Brassica rapa subsp. trilocularis</name>
    <dbReference type="NCBI Taxonomy" id="1813537"/>
    <lineage>
        <taxon>Eukaryota</taxon>
        <taxon>Viridiplantae</taxon>
        <taxon>Streptophyta</taxon>
        <taxon>Embryophyta</taxon>
        <taxon>Tracheophyta</taxon>
        <taxon>Spermatophyta</taxon>
        <taxon>Magnoliopsida</taxon>
        <taxon>eudicotyledons</taxon>
        <taxon>Gunneridae</taxon>
        <taxon>Pentapetalae</taxon>
        <taxon>rosids</taxon>
        <taxon>malvids</taxon>
        <taxon>Brassicales</taxon>
        <taxon>Brassicaceae</taxon>
        <taxon>Brassiceae</taxon>
        <taxon>Brassica</taxon>
    </lineage>
</organism>